<dbReference type="FunFam" id="3.30.160.60:FF:001370">
    <property type="entry name" value="Zinc finger protein"/>
    <property type="match status" value="1"/>
</dbReference>
<dbReference type="PANTHER" id="PTHR24409">
    <property type="entry name" value="ZINC FINGER PROTEIN 142"/>
    <property type="match status" value="1"/>
</dbReference>
<evidence type="ECO:0000256" key="6">
    <source>
        <dbReference type="ARBA" id="ARBA00022833"/>
    </source>
</evidence>
<dbReference type="OMA" id="QFERICD"/>
<evidence type="ECO:0000259" key="14">
    <source>
        <dbReference type="PROSITE" id="PS51915"/>
    </source>
</evidence>
<comment type="subcellular location">
    <subcellularLocation>
        <location evidence="1">Nucleus</location>
    </subcellularLocation>
</comment>
<evidence type="ECO:0000256" key="2">
    <source>
        <dbReference type="ARBA" id="ARBA00006991"/>
    </source>
</evidence>
<keyword evidence="6 12" id="KW-0862">Zinc</keyword>
<dbReference type="FunFam" id="3.30.160.60:FF:000512">
    <property type="entry name" value="zinc finger protein 197 isoform X1"/>
    <property type="match status" value="1"/>
</dbReference>
<gene>
    <name evidence="15" type="primary">Dvir\GJ10292</name>
    <name evidence="15" type="ORF">Dvir_GJ10292</name>
</gene>
<dbReference type="GO" id="GO:0008270">
    <property type="term" value="F:zinc ion binding"/>
    <property type="evidence" value="ECO:0007669"/>
    <property type="project" value="UniProtKB-UniRule"/>
</dbReference>
<evidence type="ECO:0000256" key="7">
    <source>
        <dbReference type="ARBA" id="ARBA00023015"/>
    </source>
</evidence>
<dbReference type="FunFam" id="3.30.160.60:FF:002455">
    <property type="entry name" value="FI03704p"/>
    <property type="match status" value="1"/>
</dbReference>
<dbReference type="GO" id="GO:0000977">
    <property type="term" value="F:RNA polymerase II transcription regulatory region sequence-specific DNA binding"/>
    <property type="evidence" value="ECO:0007669"/>
    <property type="project" value="TreeGrafter"/>
</dbReference>
<feature type="domain" description="C2H2-type" evidence="13">
    <location>
        <begin position="420"/>
        <end position="444"/>
    </location>
</feature>
<dbReference type="GO" id="GO:0005634">
    <property type="term" value="C:nucleus"/>
    <property type="evidence" value="ECO:0007669"/>
    <property type="project" value="UniProtKB-SubCell"/>
</dbReference>
<evidence type="ECO:0000256" key="3">
    <source>
        <dbReference type="ARBA" id="ARBA00022723"/>
    </source>
</evidence>
<dbReference type="InParanoid" id="B4M481"/>
<dbReference type="SMART" id="SM00868">
    <property type="entry name" value="zf-AD"/>
    <property type="match status" value="1"/>
</dbReference>
<dbReference type="OrthoDB" id="8117402at2759"/>
<dbReference type="AlphaFoldDB" id="B4M481"/>
<feature type="domain" description="C2H2-type" evidence="13">
    <location>
        <begin position="539"/>
        <end position="566"/>
    </location>
</feature>
<evidence type="ECO:0000256" key="8">
    <source>
        <dbReference type="ARBA" id="ARBA00023125"/>
    </source>
</evidence>
<feature type="domain" description="C2H2-type" evidence="13">
    <location>
        <begin position="509"/>
        <end position="537"/>
    </location>
</feature>
<dbReference type="PROSITE" id="PS50157">
    <property type="entry name" value="ZINC_FINGER_C2H2_2"/>
    <property type="match status" value="14"/>
</dbReference>
<keyword evidence="7" id="KW-0805">Transcription regulation</keyword>
<feature type="domain" description="C2H2-type" evidence="13">
    <location>
        <begin position="223"/>
        <end position="251"/>
    </location>
</feature>
<proteinExistence type="inferred from homology"/>
<dbReference type="Gene3D" id="3.30.160.60">
    <property type="entry name" value="Classic Zinc Finger"/>
    <property type="match status" value="11"/>
</dbReference>
<feature type="binding site" evidence="12">
    <location>
        <position position="7"/>
    </location>
    <ligand>
        <name>Zn(2+)</name>
        <dbReference type="ChEBI" id="CHEBI:29105"/>
    </ligand>
</feature>
<protein>
    <recommendedName>
        <fullName evidence="17">Zinc finger protein Xfin</fullName>
    </recommendedName>
</protein>
<feature type="domain" description="C2H2-type" evidence="13">
    <location>
        <begin position="785"/>
        <end position="813"/>
    </location>
</feature>
<dbReference type="EMBL" id="CH940652">
    <property type="protein sequence ID" value="EDW59442.1"/>
    <property type="molecule type" value="Genomic_DNA"/>
</dbReference>
<evidence type="ECO:0008006" key="17">
    <source>
        <dbReference type="Google" id="ProtNLM"/>
    </source>
</evidence>
<dbReference type="PhylomeDB" id="B4M481"/>
<keyword evidence="9" id="KW-0804">Transcription</keyword>
<evidence type="ECO:0000256" key="4">
    <source>
        <dbReference type="ARBA" id="ARBA00022737"/>
    </source>
</evidence>
<keyword evidence="10" id="KW-0539">Nucleus</keyword>
<dbReference type="eggNOG" id="KOG1721">
    <property type="taxonomic scope" value="Eukaryota"/>
</dbReference>
<evidence type="ECO:0000313" key="15">
    <source>
        <dbReference type="EMBL" id="EDW59442.1"/>
    </source>
</evidence>
<evidence type="ECO:0000256" key="11">
    <source>
        <dbReference type="PROSITE-ProRule" id="PRU00042"/>
    </source>
</evidence>
<dbReference type="FunCoup" id="B4M481">
    <property type="interactions" value="206"/>
</dbReference>
<feature type="domain" description="C2H2-type" evidence="13">
    <location>
        <begin position="878"/>
        <end position="905"/>
    </location>
</feature>
<evidence type="ECO:0000256" key="5">
    <source>
        <dbReference type="ARBA" id="ARBA00022771"/>
    </source>
</evidence>
<feature type="domain" description="C2H2-type" evidence="13">
    <location>
        <begin position="822"/>
        <end position="849"/>
    </location>
</feature>
<keyword evidence="5 11" id="KW-0863">Zinc-finger</keyword>
<dbReference type="PANTHER" id="PTHR24409:SF295">
    <property type="entry name" value="AZ2-RELATED"/>
    <property type="match status" value="1"/>
</dbReference>
<name>B4M481_DROVI</name>
<dbReference type="SMR" id="B4M481"/>
<feature type="domain" description="C2H2-type" evidence="13">
    <location>
        <begin position="934"/>
        <end position="963"/>
    </location>
</feature>
<feature type="binding site" evidence="12">
    <location>
        <position position="61"/>
    </location>
    <ligand>
        <name>Zn(2+)</name>
        <dbReference type="ChEBI" id="CHEBI:29105"/>
    </ligand>
</feature>
<feature type="binding site" evidence="12">
    <location>
        <position position="58"/>
    </location>
    <ligand>
        <name>Zn(2+)</name>
        <dbReference type="ChEBI" id="CHEBI:29105"/>
    </ligand>
</feature>
<evidence type="ECO:0000259" key="13">
    <source>
        <dbReference type="PROSITE" id="PS50157"/>
    </source>
</evidence>
<dbReference type="FunFam" id="3.30.160.60:FF:001480">
    <property type="entry name" value="Si:cabz01071911.3"/>
    <property type="match status" value="1"/>
</dbReference>
<evidence type="ECO:0000256" key="10">
    <source>
        <dbReference type="ARBA" id="ARBA00023242"/>
    </source>
</evidence>
<dbReference type="PROSITE" id="PS00028">
    <property type="entry name" value="ZINC_FINGER_C2H2_1"/>
    <property type="match status" value="14"/>
</dbReference>
<feature type="domain" description="C2H2-type" evidence="13">
    <location>
        <begin position="906"/>
        <end position="933"/>
    </location>
</feature>
<keyword evidence="8" id="KW-0238">DNA-binding</keyword>
<organism evidence="15 16">
    <name type="scientific">Drosophila virilis</name>
    <name type="common">Fruit fly</name>
    <dbReference type="NCBI Taxonomy" id="7244"/>
    <lineage>
        <taxon>Eukaryota</taxon>
        <taxon>Metazoa</taxon>
        <taxon>Ecdysozoa</taxon>
        <taxon>Arthropoda</taxon>
        <taxon>Hexapoda</taxon>
        <taxon>Insecta</taxon>
        <taxon>Pterygota</taxon>
        <taxon>Neoptera</taxon>
        <taxon>Endopterygota</taxon>
        <taxon>Diptera</taxon>
        <taxon>Brachycera</taxon>
        <taxon>Muscomorpha</taxon>
        <taxon>Ephydroidea</taxon>
        <taxon>Drosophilidae</taxon>
        <taxon>Drosophila</taxon>
    </lineage>
</organism>
<dbReference type="GO" id="GO:0000981">
    <property type="term" value="F:DNA-binding transcription factor activity, RNA polymerase II-specific"/>
    <property type="evidence" value="ECO:0007669"/>
    <property type="project" value="TreeGrafter"/>
</dbReference>
<dbReference type="SMART" id="SM00355">
    <property type="entry name" value="ZnF_C2H2"/>
    <property type="match status" value="17"/>
</dbReference>
<dbReference type="InterPro" id="IPR036236">
    <property type="entry name" value="Znf_C2H2_sf"/>
</dbReference>
<dbReference type="Proteomes" id="UP000008792">
    <property type="component" value="Unassembled WGS sequence"/>
</dbReference>
<evidence type="ECO:0000256" key="12">
    <source>
        <dbReference type="PROSITE-ProRule" id="PRU01263"/>
    </source>
</evidence>
<evidence type="ECO:0000313" key="16">
    <source>
        <dbReference type="Proteomes" id="UP000008792"/>
    </source>
</evidence>
<accession>B4M481</accession>
<reference evidence="15 16" key="1">
    <citation type="journal article" date="2007" name="Nature">
        <title>Evolution of genes and genomes on the Drosophila phylogeny.</title>
        <authorList>
            <consortium name="Drosophila 12 Genomes Consortium"/>
            <person name="Clark A.G."/>
            <person name="Eisen M.B."/>
            <person name="Smith D.R."/>
            <person name="Bergman C.M."/>
            <person name="Oliver B."/>
            <person name="Markow T.A."/>
            <person name="Kaufman T.C."/>
            <person name="Kellis M."/>
            <person name="Gelbart W."/>
            <person name="Iyer V.N."/>
            <person name="Pollard D.A."/>
            <person name="Sackton T.B."/>
            <person name="Larracuente A.M."/>
            <person name="Singh N.D."/>
            <person name="Abad J.P."/>
            <person name="Abt D.N."/>
            <person name="Adryan B."/>
            <person name="Aguade M."/>
            <person name="Akashi H."/>
            <person name="Anderson W.W."/>
            <person name="Aquadro C.F."/>
            <person name="Ardell D.H."/>
            <person name="Arguello R."/>
            <person name="Artieri C.G."/>
            <person name="Barbash D.A."/>
            <person name="Barker D."/>
            <person name="Barsanti P."/>
            <person name="Batterham P."/>
            <person name="Batzoglou S."/>
            <person name="Begun D."/>
            <person name="Bhutkar A."/>
            <person name="Blanco E."/>
            <person name="Bosak S.A."/>
            <person name="Bradley R.K."/>
            <person name="Brand A.D."/>
            <person name="Brent M.R."/>
            <person name="Brooks A.N."/>
            <person name="Brown R.H."/>
            <person name="Butlin R.K."/>
            <person name="Caggese C."/>
            <person name="Calvi B.R."/>
            <person name="Bernardo de Carvalho A."/>
            <person name="Caspi A."/>
            <person name="Castrezana S."/>
            <person name="Celniker S.E."/>
            <person name="Chang J.L."/>
            <person name="Chapple C."/>
            <person name="Chatterji S."/>
            <person name="Chinwalla A."/>
            <person name="Civetta A."/>
            <person name="Clifton S.W."/>
            <person name="Comeron J.M."/>
            <person name="Costello J.C."/>
            <person name="Coyne J.A."/>
            <person name="Daub J."/>
            <person name="David R.G."/>
            <person name="Delcher A.L."/>
            <person name="Delehaunty K."/>
            <person name="Do C.B."/>
            <person name="Ebling H."/>
            <person name="Edwards K."/>
            <person name="Eickbush T."/>
            <person name="Evans J.D."/>
            <person name="Filipski A."/>
            <person name="Findeiss S."/>
            <person name="Freyhult E."/>
            <person name="Fulton L."/>
            <person name="Fulton R."/>
            <person name="Garcia A.C."/>
            <person name="Gardiner A."/>
            <person name="Garfield D.A."/>
            <person name="Garvin B.E."/>
            <person name="Gibson G."/>
            <person name="Gilbert D."/>
            <person name="Gnerre S."/>
            <person name="Godfrey J."/>
            <person name="Good R."/>
            <person name="Gotea V."/>
            <person name="Gravely B."/>
            <person name="Greenberg A.J."/>
            <person name="Griffiths-Jones S."/>
            <person name="Gross S."/>
            <person name="Guigo R."/>
            <person name="Gustafson E.A."/>
            <person name="Haerty W."/>
            <person name="Hahn M.W."/>
            <person name="Halligan D.L."/>
            <person name="Halpern A.L."/>
            <person name="Halter G.M."/>
            <person name="Han M.V."/>
            <person name="Heger A."/>
            <person name="Hillier L."/>
            <person name="Hinrichs A.S."/>
            <person name="Holmes I."/>
            <person name="Hoskins R.A."/>
            <person name="Hubisz M.J."/>
            <person name="Hultmark D."/>
            <person name="Huntley M.A."/>
            <person name="Jaffe D.B."/>
            <person name="Jagadeeshan S."/>
            <person name="Jeck W.R."/>
            <person name="Johnson J."/>
            <person name="Jones C.D."/>
            <person name="Jordan W.C."/>
            <person name="Karpen G.H."/>
            <person name="Kataoka E."/>
            <person name="Keightley P.D."/>
            <person name="Kheradpour P."/>
            <person name="Kirkness E.F."/>
            <person name="Koerich L.B."/>
            <person name="Kristiansen K."/>
            <person name="Kudrna D."/>
            <person name="Kulathinal R.J."/>
            <person name="Kumar S."/>
            <person name="Kwok R."/>
            <person name="Lander E."/>
            <person name="Langley C.H."/>
            <person name="Lapoint R."/>
            <person name="Lazzaro B.P."/>
            <person name="Lee S.J."/>
            <person name="Levesque L."/>
            <person name="Li R."/>
            <person name="Lin C.F."/>
            <person name="Lin M.F."/>
            <person name="Lindblad-Toh K."/>
            <person name="Llopart A."/>
            <person name="Long M."/>
            <person name="Low L."/>
            <person name="Lozovsky E."/>
            <person name="Lu J."/>
            <person name="Luo M."/>
            <person name="Machado C.A."/>
            <person name="Makalowski W."/>
            <person name="Marzo M."/>
            <person name="Matsuda M."/>
            <person name="Matzkin L."/>
            <person name="McAllister B."/>
            <person name="McBride C.S."/>
            <person name="McKernan B."/>
            <person name="McKernan K."/>
            <person name="Mendez-Lago M."/>
            <person name="Minx P."/>
            <person name="Mollenhauer M.U."/>
            <person name="Montooth K."/>
            <person name="Mount S.M."/>
            <person name="Mu X."/>
            <person name="Myers E."/>
            <person name="Negre B."/>
            <person name="Newfeld S."/>
            <person name="Nielsen R."/>
            <person name="Noor M.A."/>
            <person name="O'Grady P."/>
            <person name="Pachter L."/>
            <person name="Papaceit M."/>
            <person name="Parisi M.J."/>
            <person name="Parisi M."/>
            <person name="Parts L."/>
            <person name="Pedersen J.S."/>
            <person name="Pesole G."/>
            <person name="Phillippy A.M."/>
            <person name="Ponting C.P."/>
            <person name="Pop M."/>
            <person name="Porcelli D."/>
            <person name="Powell J.R."/>
            <person name="Prohaska S."/>
            <person name="Pruitt K."/>
            <person name="Puig M."/>
            <person name="Quesneville H."/>
            <person name="Ram K.R."/>
            <person name="Rand D."/>
            <person name="Rasmussen M.D."/>
            <person name="Reed L.K."/>
            <person name="Reenan R."/>
            <person name="Reily A."/>
            <person name="Remington K.A."/>
            <person name="Rieger T.T."/>
            <person name="Ritchie M.G."/>
            <person name="Robin C."/>
            <person name="Rogers Y.H."/>
            <person name="Rohde C."/>
            <person name="Rozas J."/>
            <person name="Rubenfield M.J."/>
            <person name="Ruiz A."/>
            <person name="Russo S."/>
            <person name="Salzberg S.L."/>
            <person name="Sanchez-Gracia A."/>
            <person name="Saranga D.J."/>
            <person name="Sato H."/>
            <person name="Schaeffer S.W."/>
            <person name="Schatz M.C."/>
            <person name="Schlenke T."/>
            <person name="Schwartz R."/>
            <person name="Segarra C."/>
            <person name="Singh R.S."/>
            <person name="Sirot L."/>
            <person name="Sirota M."/>
            <person name="Sisneros N.B."/>
            <person name="Smith C.D."/>
            <person name="Smith T.F."/>
            <person name="Spieth J."/>
            <person name="Stage D.E."/>
            <person name="Stark A."/>
            <person name="Stephan W."/>
            <person name="Strausberg R.L."/>
            <person name="Strempel S."/>
            <person name="Sturgill D."/>
            <person name="Sutton G."/>
            <person name="Sutton G.G."/>
            <person name="Tao W."/>
            <person name="Teichmann S."/>
            <person name="Tobari Y.N."/>
            <person name="Tomimura Y."/>
            <person name="Tsolas J.M."/>
            <person name="Valente V.L."/>
            <person name="Venter E."/>
            <person name="Venter J.C."/>
            <person name="Vicario S."/>
            <person name="Vieira F.G."/>
            <person name="Vilella A.J."/>
            <person name="Villasante A."/>
            <person name="Walenz B."/>
            <person name="Wang J."/>
            <person name="Wasserman M."/>
            <person name="Watts T."/>
            <person name="Wilson D."/>
            <person name="Wilson R.K."/>
            <person name="Wing R.A."/>
            <person name="Wolfner M.F."/>
            <person name="Wong A."/>
            <person name="Wong G.K."/>
            <person name="Wu C.I."/>
            <person name="Wu G."/>
            <person name="Yamamoto D."/>
            <person name="Yang H.P."/>
            <person name="Yang S.P."/>
            <person name="Yorke J.A."/>
            <person name="Yoshida K."/>
            <person name="Zdobnov E."/>
            <person name="Zhang P."/>
            <person name="Zhang Y."/>
            <person name="Zimin A.V."/>
            <person name="Baldwin J."/>
            <person name="Abdouelleil A."/>
            <person name="Abdulkadir J."/>
            <person name="Abebe A."/>
            <person name="Abera B."/>
            <person name="Abreu J."/>
            <person name="Acer S.C."/>
            <person name="Aftuck L."/>
            <person name="Alexander A."/>
            <person name="An P."/>
            <person name="Anderson E."/>
            <person name="Anderson S."/>
            <person name="Arachi H."/>
            <person name="Azer M."/>
            <person name="Bachantsang P."/>
            <person name="Barry A."/>
            <person name="Bayul T."/>
            <person name="Berlin A."/>
            <person name="Bessette D."/>
            <person name="Bloom T."/>
            <person name="Blye J."/>
            <person name="Boguslavskiy L."/>
            <person name="Bonnet C."/>
            <person name="Boukhgalter B."/>
            <person name="Bourzgui I."/>
            <person name="Brown A."/>
            <person name="Cahill P."/>
            <person name="Channer S."/>
            <person name="Cheshatsang Y."/>
            <person name="Chuda L."/>
            <person name="Citroen M."/>
            <person name="Collymore A."/>
            <person name="Cooke P."/>
            <person name="Costello M."/>
            <person name="D'Aco K."/>
            <person name="Daza R."/>
            <person name="De Haan G."/>
            <person name="DeGray S."/>
            <person name="DeMaso C."/>
            <person name="Dhargay N."/>
            <person name="Dooley K."/>
            <person name="Dooley E."/>
            <person name="Doricent M."/>
            <person name="Dorje P."/>
            <person name="Dorjee K."/>
            <person name="Dupes A."/>
            <person name="Elong R."/>
            <person name="Falk J."/>
            <person name="Farina A."/>
            <person name="Faro S."/>
            <person name="Ferguson D."/>
            <person name="Fisher S."/>
            <person name="Foley C.D."/>
            <person name="Franke A."/>
            <person name="Friedrich D."/>
            <person name="Gadbois L."/>
            <person name="Gearin G."/>
            <person name="Gearin C.R."/>
            <person name="Giannoukos G."/>
            <person name="Goode T."/>
            <person name="Graham J."/>
            <person name="Grandbois E."/>
            <person name="Grewal S."/>
            <person name="Gyaltsen K."/>
            <person name="Hafez N."/>
            <person name="Hagos B."/>
            <person name="Hall J."/>
            <person name="Henson C."/>
            <person name="Hollinger A."/>
            <person name="Honan T."/>
            <person name="Huard M.D."/>
            <person name="Hughes L."/>
            <person name="Hurhula B."/>
            <person name="Husby M.E."/>
            <person name="Kamat A."/>
            <person name="Kanga B."/>
            <person name="Kashin S."/>
            <person name="Khazanovich D."/>
            <person name="Kisner P."/>
            <person name="Lance K."/>
            <person name="Lara M."/>
            <person name="Lee W."/>
            <person name="Lennon N."/>
            <person name="Letendre F."/>
            <person name="LeVine R."/>
            <person name="Lipovsky A."/>
            <person name="Liu X."/>
            <person name="Liu J."/>
            <person name="Liu S."/>
            <person name="Lokyitsang T."/>
            <person name="Lokyitsang Y."/>
            <person name="Lubonja R."/>
            <person name="Lui A."/>
            <person name="MacDonald P."/>
            <person name="Magnisalis V."/>
            <person name="Maru K."/>
            <person name="Matthews C."/>
            <person name="McCusker W."/>
            <person name="McDonough S."/>
            <person name="Mehta T."/>
            <person name="Meldrim J."/>
            <person name="Meneus L."/>
            <person name="Mihai O."/>
            <person name="Mihalev A."/>
            <person name="Mihova T."/>
            <person name="Mittelman R."/>
            <person name="Mlenga V."/>
            <person name="Montmayeur A."/>
            <person name="Mulrain L."/>
            <person name="Navidi A."/>
            <person name="Naylor J."/>
            <person name="Negash T."/>
            <person name="Nguyen T."/>
            <person name="Nguyen N."/>
            <person name="Nicol R."/>
            <person name="Norbu C."/>
            <person name="Norbu N."/>
            <person name="Novod N."/>
            <person name="O'Neill B."/>
            <person name="Osman S."/>
            <person name="Markiewicz E."/>
            <person name="Oyono O.L."/>
            <person name="Patti C."/>
            <person name="Phunkhang P."/>
            <person name="Pierre F."/>
            <person name="Priest M."/>
            <person name="Raghuraman S."/>
            <person name="Rege F."/>
            <person name="Reyes R."/>
            <person name="Rise C."/>
            <person name="Rogov P."/>
            <person name="Ross K."/>
            <person name="Ryan E."/>
            <person name="Settipalli S."/>
            <person name="Shea T."/>
            <person name="Sherpa N."/>
            <person name="Shi L."/>
            <person name="Shih D."/>
            <person name="Sparrow T."/>
            <person name="Spaulding J."/>
            <person name="Stalker J."/>
            <person name="Stange-Thomann N."/>
            <person name="Stavropoulos S."/>
            <person name="Stone C."/>
            <person name="Strader C."/>
            <person name="Tesfaye S."/>
            <person name="Thomson T."/>
            <person name="Thoulutsang Y."/>
            <person name="Thoulutsang D."/>
            <person name="Topham K."/>
            <person name="Topping I."/>
            <person name="Tsamla T."/>
            <person name="Vassiliev H."/>
            <person name="Vo A."/>
            <person name="Wangchuk T."/>
            <person name="Wangdi T."/>
            <person name="Weiand M."/>
            <person name="Wilkinson J."/>
            <person name="Wilson A."/>
            <person name="Yadav S."/>
            <person name="Young G."/>
            <person name="Yu Q."/>
            <person name="Zembek L."/>
            <person name="Zhong D."/>
            <person name="Zimmer A."/>
            <person name="Zwirko Z."/>
            <person name="Jaffe D.B."/>
            <person name="Alvarez P."/>
            <person name="Brockman W."/>
            <person name="Butler J."/>
            <person name="Chin C."/>
            <person name="Gnerre S."/>
            <person name="Grabherr M."/>
            <person name="Kleber M."/>
            <person name="Mauceli E."/>
            <person name="MacCallum I."/>
        </authorList>
    </citation>
    <scope>NUCLEOTIDE SEQUENCE [LARGE SCALE GENOMIC DNA]</scope>
    <source>
        <strain evidence="16">Tucson 15010-1051.87</strain>
    </source>
</reference>
<dbReference type="SUPFAM" id="SSF57667">
    <property type="entry name" value="beta-beta-alpha zinc fingers"/>
    <property type="match status" value="8"/>
</dbReference>
<evidence type="ECO:0000256" key="1">
    <source>
        <dbReference type="ARBA" id="ARBA00004123"/>
    </source>
</evidence>
<feature type="domain" description="C2H2-type" evidence="13">
    <location>
        <begin position="723"/>
        <end position="751"/>
    </location>
</feature>
<feature type="domain" description="ZAD" evidence="14">
    <location>
        <begin position="5"/>
        <end position="85"/>
    </location>
</feature>
<feature type="domain" description="C2H2-type" evidence="13">
    <location>
        <begin position="253"/>
        <end position="280"/>
    </location>
</feature>
<keyword evidence="16" id="KW-1185">Reference proteome</keyword>
<dbReference type="InterPro" id="IPR013087">
    <property type="entry name" value="Znf_C2H2_type"/>
</dbReference>
<evidence type="ECO:0000256" key="9">
    <source>
        <dbReference type="ARBA" id="ARBA00023163"/>
    </source>
</evidence>
<keyword evidence="4" id="KW-0677">Repeat</keyword>
<feature type="domain" description="C2H2-type" evidence="13">
    <location>
        <begin position="850"/>
        <end position="877"/>
    </location>
</feature>
<dbReference type="KEGG" id="dvi:6632571"/>
<dbReference type="Pfam" id="PF00096">
    <property type="entry name" value="zf-C2H2"/>
    <property type="match status" value="6"/>
</dbReference>
<dbReference type="HOGENOM" id="CLU_002678_17_2_1"/>
<dbReference type="InterPro" id="IPR012934">
    <property type="entry name" value="Znf_AD"/>
</dbReference>
<dbReference type="FunFam" id="3.30.160.60:FF:001527">
    <property type="entry name" value="Zinc finger protein"/>
    <property type="match status" value="1"/>
</dbReference>
<feature type="binding site" evidence="12">
    <location>
        <position position="10"/>
    </location>
    <ligand>
        <name>Zn(2+)</name>
        <dbReference type="ChEBI" id="CHEBI:29105"/>
    </ligand>
</feature>
<comment type="similarity">
    <text evidence="2">Belongs to the krueppel C2H2-type zinc-finger protein family.</text>
</comment>
<feature type="domain" description="C2H2-type" evidence="13">
    <location>
        <begin position="663"/>
        <end position="691"/>
    </location>
</feature>
<dbReference type="PROSITE" id="PS51915">
    <property type="entry name" value="ZAD"/>
    <property type="match status" value="1"/>
</dbReference>
<dbReference type="FunFam" id="3.30.160.60:FF:002403">
    <property type="entry name" value="zinc finger protein 420"/>
    <property type="match status" value="2"/>
</dbReference>
<sequence length="972" mass="112921">MKLPVMCRTCDARDTDKLYKLATSTKRFPDKQLSDILAELTHINLDETLAQQLPQCLCGACARKLIGAYYYVKQALAANELLMNHVDRLGSDITAVNDCLQEAPMELCAEQHVEIKMETEEEEAENDITCTELPEFTTVQNAHDVEVDADDELHNKKSDDPLTMLEPVKQEDEPSAAGATNVQKREYKADIEDEESLDDLPLQQRVRKWKQMDKMRTVKRSTFKCTDCPKSFKRPEYLKQHATRAHKSKTDWFSCSYCIRKFSHREALQSHLKVHRDSKRSANLGESKKAKDIDVNMCKPHGYKLIECMICQSQYEKIADLRRHLEHHPDIVNFGARSNMQPHELAELFYPDAKHISEEQLKVLIHKDLAAGIYQRFYSITNQSGYEMDLDSSETESEAELDGEEQLDGKQLRSIPKAKYSCELCHERFQRKYQIFDHQRLMHAWLDAPHVCGRCDARFVSLQLLRHHNELQCKNAQKRFLCHRCPLRFRWRHNLKAHIREHRITNQTYECNDCKRVFDKKKSLTVHMLSVHAEESKLIPCQWCTRKFYRRDYLVKHLKRHGIREQDIPLAETLIAATSKPNGAKRITCKVCNLQFERICDLRAHIQLELKLALSLHQNYDSPHNYSITNESGYELQLADSETEDEMQTQMQPRASPHTRLVYICELCKVQCKRKYEMIQHQRAMHRFDKMPHECELCIFKCVCKSIMDQHKQSQCQSSDKKLACSRCSYKFMWPENLQQHMQLQHGGAELSSAAASESAAAASADQVPALSADTAAPADDVQLLQCPHCDRTYQMKARLNNHIRDVHINGDRKRKEAIKKFLCSLCGRETQSAATLVTHMRRHTGEKPFKCDLCEMAFPRHSEMMSHRRMHTGEKPFHCTVCGKDFARSDKLKRHMLTHSGLKPHKCTYCDKSYRQAKDLKLHLQQHTGECPFICGTCGERFIQGTALEKHRMMRRHFDEVEERSTNTSIA</sequence>
<feature type="domain" description="C2H2-type" evidence="13">
    <location>
        <begin position="480"/>
        <end position="502"/>
    </location>
</feature>
<keyword evidence="3 12" id="KW-0479">Metal-binding</keyword>